<keyword evidence="4" id="KW-1185">Reference proteome</keyword>
<protein>
    <submittedName>
        <fullName evidence="5">VPS10 domain-containing receptor SorCS1-like</fullName>
    </submittedName>
</protein>
<keyword evidence="2" id="KW-1133">Transmembrane helix</keyword>
<reference evidence="5" key="1">
    <citation type="submission" date="2025-08" db="UniProtKB">
        <authorList>
            <consortium name="RefSeq"/>
        </authorList>
    </citation>
    <scope>IDENTIFICATION</scope>
</reference>
<sequence length="530" mass="58788">MGTPCSVQNLYKPQAWVKVQRDHKCRLDLNESPDKCSLGTSLALPYSLQQESPIPGATEGCIAGASTSRITSRWKAKTLVLKPQSVYGLRVKYNWGCFVWYRKVVSNNCTDGVREQYTAKPQKCPGKAPRGLRIVTADGKLTAEQGHNVTLMVQLEEGDVQRTLIQVDFGDGIAVSYVNLSSMEDGIKHVYQNVGIFRVTVQVDNSLGSDSAVLYLHVTCPLEHVHLSLPFVTTKNKEVNATAVLWPSQVGTLTYVWWYGNNTEPLITLEGSISFRFTSEGMNTITVQVSAGNAILQDTKTIAVYEEFQSLRLSFSPNLDDYNPDIPEWRRDISRVIKKSLVEATGIPGQHILVAVLPGLPTTAELFVLPYQDPMGENRRSASDLKQMSELLIHNLNQNSVHFELKPGVQVFVHAAHLTAAPLVDLTPTHSGSAMLMLLSVVFVGLAVFVIYKFKRKIPGINVYAQMQNEKEQEMISPVSHSESRPNIPQTELRRPGQLIDEKVESQLIGSISIVAENQSTKEIPTYVNV</sequence>
<gene>
    <name evidence="5" type="primary">LOC103272461</name>
</gene>
<feature type="transmembrane region" description="Helical" evidence="2">
    <location>
        <begin position="434"/>
        <end position="452"/>
    </location>
</feature>
<evidence type="ECO:0000313" key="4">
    <source>
        <dbReference type="Proteomes" id="UP000189704"/>
    </source>
</evidence>
<organism evidence="4 5">
    <name type="scientific">Carlito syrichta</name>
    <name type="common">Philippine tarsier</name>
    <name type="synonym">Tarsius syrichta</name>
    <dbReference type="NCBI Taxonomy" id="1868482"/>
    <lineage>
        <taxon>Eukaryota</taxon>
        <taxon>Metazoa</taxon>
        <taxon>Chordata</taxon>
        <taxon>Craniata</taxon>
        <taxon>Vertebrata</taxon>
        <taxon>Euteleostomi</taxon>
        <taxon>Mammalia</taxon>
        <taxon>Eutheria</taxon>
        <taxon>Euarchontoglires</taxon>
        <taxon>Primates</taxon>
        <taxon>Haplorrhini</taxon>
        <taxon>Tarsiiformes</taxon>
        <taxon>Tarsiidae</taxon>
        <taxon>Carlito</taxon>
    </lineage>
</organism>
<dbReference type="InterPro" id="IPR035986">
    <property type="entry name" value="PKD_dom_sf"/>
</dbReference>
<feature type="region of interest" description="Disordered" evidence="1">
    <location>
        <begin position="477"/>
        <end position="496"/>
    </location>
</feature>
<dbReference type="InterPro" id="IPR013783">
    <property type="entry name" value="Ig-like_fold"/>
</dbReference>
<dbReference type="OrthoDB" id="443634at2759"/>
<dbReference type="InterPro" id="IPR000601">
    <property type="entry name" value="PKD_dom"/>
</dbReference>
<dbReference type="Proteomes" id="UP000189704">
    <property type="component" value="Unplaced"/>
</dbReference>
<keyword evidence="2" id="KW-0472">Membrane</keyword>
<dbReference type="PROSITE" id="PS50093">
    <property type="entry name" value="PKD"/>
    <property type="match status" value="1"/>
</dbReference>
<dbReference type="GeneID" id="103272461"/>
<dbReference type="KEGG" id="csyr:103272461"/>
<dbReference type="AlphaFoldDB" id="A0A3Q0EF30"/>
<evidence type="ECO:0000256" key="2">
    <source>
        <dbReference type="SAM" id="Phobius"/>
    </source>
</evidence>
<dbReference type="PANTHER" id="PTHR12106">
    <property type="entry name" value="SORTILIN RELATED"/>
    <property type="match status" value="1"/>
</dbReference>
<evidence type="ECO:0000259" key="3">
    <source>
        <dbReference type="PROSITE" id="PS50093"/>
    </source>
</evidence>
<feature type="compositionally biased region" description="Polar residues" evidence="1">
    <location>
        <begin position="479"/>
        <end position="490"/>
    </location>
</feature>
<dbReference type="InterPro" id="IPR050310">
    <property type="entry name" value="VPS10-sortilin"/>
</dbReference>
<feature type="domain" description="PKD" evidence="3">
    <location>
        <begin position="168"/>
        <end position="212"/>
    </location>
</feature>
<accession>A0A3Q0EF30</accession>
<evidence type="ECO:0000256" key="1">
    <source>
        <dbReference type="SAM" id="MobiDB-lite"/>
    </source>
</evidence>
<name>A0A3Q0EF30_CARSF</name>
<dbReference type="PANTHER" id="PTHR12106:SF8">
    <property type="entry name" value="VPS10 DOMAIN-CONTAINING RECEPTOR SORCS1"/>
    <property type="match status" value="1"/>
</dbReference>
<dbReference type="GO" id="GO:0016020">
    <property type="term" value="C:membrane"/>
    <property type="evidence" value="ECO:0007669"/>
    <property type="project" value="TreeGrafter"/>
</dbReference>
<dbReference type="GO" id="GO:0005794">
    <property type="term" value="C:Golgi apparatus"/>
    <property type="evidence" value="ECO:0007669"/>
    <property type="project" value="TreeGrafter"/>
</dbReference>
<keyword evidence="2" id="KW-0812">Transmembrane</keyword>
<dbReference type="Gene3D" id="2.60.40.10">
    <property type="entry name" value="Immunoglobulins"/>
    <property type="match status" value="1"/>
</dbReference>
<dbReference type="Pfam" id="PF00801">
    <property type="entry name" value="PKD"/>
    <property type="match status" value="1"/>
</dbReference>
<dbReference type="STRING" id="1868482.ENSTSYP00000034317"/>
<dbReference type="RefSeq" id="XP_021574191.1">
    <property type="nucleotide sequence ID" value="XM_021718516.1"/>
</dbReference>
<proteinExistence type="predicted"/>
<dbReference type="GO" id="GO:0006892">
    <property type="term" value="P:post-Golgi vesicle-mediated transport"/>
    <property type="evidence" value="ECO:0007669"/>
    <property type="project" value="TreeGrafter"/>
</dbReference>
<evidence type="ECO:0000313" key="5">
    <source>
        <dbReference type="RefSeq" id="XP_021574191.1"/>
    </source>
</evidence>
<dbReference type="SUPFAM" id="SSF49299">
    <property type="entry name" value="PKD domain"/>
    <property type="match status" value="2"/>
</dbReference>
<dbReference type="FunFam" id="2.60.40.10:FF:000083">
    <property type="entry name" value="Sortilin-related VPS10 domain containing receptor 2"/>
    <property type="match status" value="1"/>
</dbReference>